<comment type="caution">
    <text evidence="2">The sequence shown here is derived from an EMBL/GenBank/DDBJ whole genome shotgun (WGS) entry which is preliminary data.</text>
</comment>
<dbReference type="EMBL" id="JARJCM010000171">
    <property type="protein sequence ID" value="KAJ7024379.1"/>
    <property type="molecule type" value="Genomic_DNA"/>
</dbReference>
<accession>A0AAD6SAP5</accession>
<dbReference type="AlphaFoldDB" id="A0AAD6SAP5"/>
<name>A0AAD6SAP5_9AGAR</name>
<sequence>MSESHLISTALLAFATNNILQYVLLSLVLFYSITLLFRPLLPSAKMSQLESLTAETLDIFQSANEERLLSKRDFNMEMQLRLSRVNLNKSVLRSTILQFELGYRAREYLHIVGALSGEIDRYKREVKAIQVAIQVSVFVWRNSINWIELSDRSGERTPKAAQCGH</sequence>
<organism evidence="2 3">
    <name type="scientific">Mycena alexandri</name>
    <dbReference type="NCBI Taxonomy" id="1745969"/>
    <lineage>
        <taxon>Eukaryota</taxon>
        <taxon>Fungi</taxon>
        <taxon>Dikarya</taxon>
        <taxon>Basidiomycota</taxon>
        <taxon>Agaricomycotina</taxon>
        <taxon>Agaricomycetes</taxon>
        <taxon>Agaricomycetidae</taxon>
        <taxon>Agaricales</taxon>
        <taxon>Marasmiineae</taxon>
        <taxon>Mycenaceae</taxon>
        <taxon>Mycena</taxon>
    </lineage>
</organism>
<evidence type="ECO:0000313" key="3">
    <source>
        <dbReference type="Proteomes" id="UP001218188"/>
    </source>
</evidence>
<evidence type="ECO:0000313" key="2">
    <source>
        <dbReference type="EMBL" id="KAJ7024379.1"/>
    </source>
</evidence>
<protein>
    <submittedName>
        <fullName evidence="2">Uncharacterized protein</fullName>
    </submittedName>
</protein>
<keyword evidence="1" id="KW-1133">Transmembrane helix</keyword>
<reference evidence="2" key="1">
    <citation type="submission" date="2023-03" db="EMBL/GenBank/DDBJ databases">
        <title>Massive genome expansion in bonnet fungi (Mycena s.s.) driven by repeated elements and novel gene families across ecological guilds.</title>
        <authorList>
            <consortium name="Lawrence Berkeley National Laboratory"/>
            <person name="Harder C.B."/>
            <person name="Miyauchi S."/>
            <person name="Viragh M."/>
            <person name="Kuo A."/>
            <person name="Thoen E."/>
            <person name="Andreopoulos B."/>
            <person name="Lu D."/>
            <person name="Skrede I."/>
            <person name="Drula E."/>
            <person name="Henrissat B."/>
            <person name="Morin E."/>
            <person name="Kohler A."/>
            <person name="Barry K."/>
            <person name="LaButti K."/>
            <person name="Morin E."/>
            <person name="Salamov A."/>
            <person name="Lipzen A."/>
            <person name="Mereny Z."/>
            <person name="Hegedus B."/>
            <person name="Baldrian P."/>
            <person name="Stursova M."/>
            <person name="Weitz H."/>
            <person name="Taylor A."/>
            <person name="Grigoriev I.V."/>
            <person name="Nagy L.G."/>
            <person name="Martin F."/>
            <person name="Kauserud H."/>
        </authorList>
    </citation>
    <scope>NUCLEOTIDE SEQUENCE</scope>
    <source>
        <strain evidence="2">CBHHK200</strain>
    </source>
</reference>
<feature type="transmembrane region" description="Helical" evidence="1">
    <location>
        <begin position="20"/>
        <end position="41"/>
    </location>
</feature>
<proteinExistence type="predicted"/>
<dbReference type="Proteomes" id="UP001218188">
    <property type="component" value="Unassembled WGS sequence"/>
</dbReference>
<keyword evidence="1" id="KW-0812">Transmembrane</keyword>
<evidence type="ECO:0000256" key="1">
    <source>
        <dbReference type="SAM" id="Phobius"/>
    </source>
</evidence>
<gene>
    <name evidence="2" type="ORF">C8F04DRAFT_160669</name>
</gene>
<keyword evidence="1" id="KW-0472">Membrane</keyword>
<keyword evidence="3" id="KW-1185">Reference proteome</keyword>